<organism evidence="2 3">
    <name type="scientific">Gluconacetobacter diazotrophicus (strain ATCC 49037 / DSM 5601 / CCUG 37298 / CIP 103539 / LMG 7603 / PAl5)</name>
    <dbReference type="NCBI Taxonomy" id="272568"/>
    <lineage>
        <taxon>Bacteria</taxon>
        <taxon>Pseudomonadati</taxon>
        <taxon>Pseudomonadota</taxon>
        <taxon>Alphaproteobacteria</taxon>
        <taxon>Acetobacterales</taxon>
        <taxon>Acetobacteraceae</taxon>
        <taxon>Gluconacetobacter</taxon>
    </lineage>
</organism>
<evidence type="ECO:0000256" key="1">
    <source>
        <dbReference type="SAM" id="MobiDB-lite"/>
    </source>
</evidence>
<proteinExistence type="predicted"/>
<keyword evidence="3" id="KW-1185">Reference proteome</keyword>
<dbReference type="AlphaFoldDB" id="A9HGM4"/>
<gene>
    <name evidence="2" type="ordered locus">GDI1578</name>
</gene>
<feature type="compositionally biased region" description="Low complexity" evidence="1">
    <location>
        <begin position="13"/>
        <end position="26"/>
    </location>
</feature>
<sequence length="237" mass="26277">MADPQKPETGDFSSSTSADFSSSIYSHGRDPGPASRQGHRTLVGRRGEGRPENEADAPLGQTRHPSTRACRSAHTFGLDLRSDLSGARQGSGPRPALVQPPRHEPASRRDLAGRSAGRSRYPHRRSGSVAYQPETRYPRQHHHPAAPATLARTQSGGKRLAVHAQYLAVEPDLPHLRRHRRYLLPRLEPARRPALAHHVPRATTMGTWVLTNRSWYNGARRSQKSTSLNREWSAASQ</sequence>
<evidence type="ECO:0000313" key="3">
    <source>
        <dbReference type="Proteomes" id="UP000001176"/>
    </source>
</evidence>
<name>A9HGM4_GLUDA</name>
<protein>
    <submittedName>
        <fullName evidence="2">Putative transposase</fullName>
    </submittedName>
</protein>
<dbReference type="EMBL" id="AM889285">
    <property type="protein sequence ID" value="CAP55521.1"/>
    <property type="molecule type" value="Genomic_DNA"/>
</dbReference>
<dbReference type="KEGG" id="gdi:GDI1578"/>
<dbReference type="Proteomes" id="UP000001176">
    <property type="component" value="Chromosome"/>
</dbReference>
<accession>A9HGM4</accession>
<reference evidence="2 3" key="1">
    <citation type="journal article" date="2009" name="BMC Genomics">
        <title>Complete genome sequence of the sugarcane nitrogen-fixing endophyte Gluconacetobacter diazotrophicus Pal5.</title>
        <authorList>
            <person name="Bertalan M."/>
            <person name="Albano R."/>
            <person name="Padua V."/>
            <person name="Rouws L."/>
            <person name="Rojas C."/>
            <person name="Hemerly A."/>
            <person name="Teixeira K."/>
            <person name="Schwab S."/>
            <person name="Araujo J."/>
            <person name="Oliveira A."/>
            <person name="Franca L."/>
            <person name="Magalhaes V."/>
            <person name="Alqueres S."/>
            <person name="Cardoso A."/>
            <person name="Almeida W."/>
            <person name="Loureiro M.M."/>
            <person name="Nogueira E."/>
            <person name="Cidade D."/>
            <person name="Oliveira D."/>
            <person name="Simao T."/>
            <person name="Macedo J."/>
            <person name="Valadao A."/>
            <person name="Dreschsel M."/>
            <person name="Freitas F."/>
            <person name="Vidal M."/>
            <person name="Guedes H."/>
            <person name="Rodrigues E."/>
            <person name="Meneses C."/>
            <person name="Brioso P."/>
            <person name="Pozzer L."/>
            <person name="Figueiredo D."/>
            <person name="Montano H."/>
            <person name="Junior J."/>
            <person name="Filho G."/>
            <person name="Flores V."/>
            <person name="Ferreira B."/>
            <person name="Branco A."/>
            <person name="Gonzalez P."/>
            <person name="Guillobel H."/>
            <person name="Lemos M."/>
            <person name="Seibel L."/>
            <person name="Macedo J."/>
            <person name="Alves-Ferreira M."/>
            <person name="Sachetto-Martins G."/>
            <person name="Coelho A."/>
            <person name="Santos E."/>
            <person name="Amaral G."/>
            <person name="Neves A."/>
            <person name="Pacheco A.B."/>
            <person name="Carvalho D."/>
            <person name="Lery L."/>
            <person name="Bisch P."/>
            <person name="Rossle S.C."/>
            <person name="Urmenyi T."/>
            <person name="Kruger W.V."/>
            <person name="Martins O."/>
            <person name="Baldani J.I."/>
            <person name="Ferreira P.C."/>
        </authorList>
    </citation>
    <scope>NUCLEOTIDE SEQUENCE [LARGE SCALE GENOMIC DNA]</scope>
    <source>
        <strain evidence="3">ATCC 49037 / DSM 5601 / CCUG 37298 / CIP 103539 / LMG 7603 / PAl5</strain>
    </source>
</reference>
<feature type="region of interest" description="Disordered" evidence="1">
    <location>
        <begin position="1"/>
        <end position="145"/>
    </location>
</feature>
<evidence type="ECO:0000313" key="2">
    <source>
        <dbReference type="EMBL" id="CAP55521.1"/>
    </source>
</evidence>
<feature type="compositionally biased region" description="Basic and acidic residues" evidence="1">
    <location>
        <begin position="101"/>
        <end position="112"/>
    </location>
</feature>